<dbReference type="SUPFAM" id="SSF56784">
    <property type="entry name" value="HAD-like"/>
    <property type="match status" value="1"/>
</dbReference>
<evidence type="ECO:0000313" key="1">
    <source>
        <dbReference type="EMBL" id="UJG43530.1"/>
    </source>
</evidence>
<protein>
    <submittedName>
        <fullName evidence="1">HAD family hydrolase</fullName>
    </submittedName>
</protein>
<dbReference type="Proteomes" id="UP001200513">
    <property type="component" value="Chromosome"/>
</dbReference>
<dbReference type="Gene3D" id="1.10.150.520">
    <property type="match status" value="1"/>
</dbReference>
<proteinExistence type="predicted"/>
<reference evidence="1" key="1">
    <citation type="journal article" date="2022" name="Nat. Microbiol.">
        <title>Unique mobile elements and scalable gene flow at the prokaryote-eukaryote boundary revealed by circularized Asgard archaea genomes.</title>
        <authorList>
            <person name="Wu F."/>
            <person name="Speth D.R."/>
            <person name="Philosof A."/>
            <person name="Cremiere A."/>
            <person name="Narayanan A."/>
            <person name="Barco R.A."/>
            <person name="Connon S.A."/>
            <person name="Amend J.P."/>
            <person name="Antoshechkin I.A."/>
            <person name="Orphan V.J."/>
        </authorList>
    </citation>
    <scope>NUCLEOTIDE SEQUENCE</scope>
    <source>
        <strain evidence="1">PR6</strain>
    </source>
</reference>
<dbReference type="InterPro" id="IPR036412">
    <property type="entry name" value="HAD-like_sf"/>
</dbReference>
<dbReference type="AlphaFoldDB" id="A0A9Y1BR65"/>
<sequence length="242" mass="27952">MLSFDAFFFDLDGTLIDFNPNEFVKIYLGAAARYFKDLIPDSDYFVKSILDSTKVMEMADTPKKLALYDFFDDFCQKFNLDCSTIIQRFRNFYNTDFNVVEKIIHPIPHAEKVLLFIRDNYPTSKIVLSTNPVFPEVAIVKRLNWGGLSENLFDYITNAENSYYCKGSLNYWIELAKKLNVKPEKTLVIGNDGARDMIAKKAGFKTYFLIQTAENEHSLEKYPPDYKGSLASLLDLLNKKKD</sequence>
<dbReference type="PANTHER" id="PTHR43434">
    <property type="entry name" value="PHOSPHOGLYCOLATE PHOSPHATASE"/>
    <property type="match status" value="1"/>
</dbReference>
<organism evidence="1">
    <name type="scientific">Candidatus Heimdallarchaeum endolithica</name>
    <dbReference type="NCBI Taxonomy" id="2876572"/>
    <lineage>
        <taxon>Archaea</taxon>
        <taxon>Promethearchaeati</taxon>
        <taxon>Candidatus Heimdallarchaeota</taxon>
        <taxon>Candidatus Heimdallarchaeia (ex Rinke et al. 2021) (nom. nud.)</taxon>
        <taxon>Candidatus Heimdallarchaeales</taxon>
        <taxon>Candidatus Heimdallarchaeaceae</taxon>
        <taxon>Candidatus Heimdallarchaeum</taxon>
    </lineage>
</organism>
<dbReference type="PANTHER" id="PTHR43434:SF1">
    <property type="entry name" value="PHOSPHOGLYCOLATE PHOSPHATASE"/>
    <property type="match status" value="1"/>
</dbReference>
<name>A0A9Y1BR65_9ARCH</name>
<dbReference type="GO" id="GO:0008967">
    <property type="term" value="F:phosphoglycolate phosphatase activity"/>
    <property type="evidence" value="ECO:0007669"/>
    <property type="project" value="TreeGrafter"/>
</dbReference>
<dbReference type="InterPro" id="IPR023214">
    <property type="entry name" value="HAD_sf"/>
</dbReference>
<keyword evidence="1" id="KW-0378">Hydrolase</keyword>
<dbReference type="GO" id="GO:0005829">
    <property type="term" value="C:cytosol"/>
    <property type="evidence" value="ECO:0007669"/>
    <property type="project" value="TreeGrafter"/>
</dbReference>
<dbReference type="EMBL" id="CP084167">
    <property type="protein sequence ID" value="UJG43530.1"/>
    <property type="molecule type" value="Genomic_DNA"/>
</dbReference>
<dbReference type="CDD" id="cd01427">
    <property type="entry name" value="HAD_like"/>
    <property type="match status" value="1"/>
</dbReference>
<gene>
    <name evidence="1" type="ORF">K9W46_14315</name>
</gene>
<accession>A0A9Y1BR65</accession>
<dbReference type="SFLD" id="SFLDS00003">
    <property type="entry name" value="Haloacid_Dehalogenase"/>
    <property type="match status" value="1"/>
</dbReference>
<dbReference type="SFLD" id="SFLDG01129">
    <property type="entry name" value="C1.5:_HAD__Beta-PGM__Phosphata"/>
    <property type="match status" value="1"/>
</dbReference>
<dbReference type="Pfam" id="PF00702">
    <property type="entry name" value="Hydrolase"/>
    <property type="match status" value="1"/>
</dbReference>
<dbReference type="Gene3D" id="3.40.50.1000">
    <property type="entry name" value="HAD superfamily/HAD-like"/>
    <property type="match status" value="1"/>
</dbReference>
<dbReference type="InterPro" id="IPR050155">
    <property type="entry name" value="HAD-like_hydrolase_sf"/>
</dbReference>
<dbReference type="GO" id="GO:0006281">
    <property type="term" value="P:DNA repair"/>
    <property type="evidence" value="ECO:0007669"/>
    <property type="project" value="TreeGrafter"/>
</dbReference>